<keyword evidence="6" id="KW-0735">Signal-anchor</keyword>
<keyword evidence="11" id="KW-1185">Reference proteome</keyword>
<comment type="caution">
    <text evidence="10">The sequence shown here is derived from an EMBL/GenBank/DDBJ whole genome shotgun (WGS) entry which is preliminary data.</text>
</comment>
<dbReference type="SUPFAM" id="SSF103464">
    <property type="entry name" value="Oligosaccharyltransferase subunit ost4p"/>
    <property type="match status" value="1"/>
</dbReference>
<reference evidence="10" key="1">
    <citation type="journal article" date="2020" name="bioRxiv">
        <title>Whole genome comparisons of ergot fungi reveals the divergence and evolution of species within the genus Claviceps are the result of varying mechanisms driving genome evolution and host range expansion.</title>
        <authorList>
            <person name="Wyka S.A."/>
            <person name="Mondo S.J."/>
            <person name="Liu M."/>
            <person name="Dettman J."/>
            <person name="Nalam V."/>
            <person name="Broders K.D."/>
        </authorList>
    </citation>
    <scope>NUCLEOTIDE SEQUENCE</scope>
    <source>
        <strain evidence="10">CCC 602</strain>
    </source>
</reference>
<keyword evidence="5" id="KW-0256">Endoplasmic reticulum</keyword>
<feature type="transmembrane region" description="Helical" evidence="9">
    <location>
        <begin position="78"/>
        <end position="99"/>
    </location>
</feature>
<dbReference type="PANTHER" id="PTHR48164:SF1">
    <property type="entry name" value="DOLICHYL-DIPHOSPHOOLIGOSACCHARIDE--PROTEIN GLYCOSYLTRANSFERASE SUBUNIT 4"/>
    <property type="match status" value="1"/>
</dbReference>
<dbReference type="Proteomes" id="UP000748025">
    <property type="component" value="Unassembled WGS sequence"/>
</dbReference>
<keyword evidence="7 9" id="KW-1133">Transmembrane helix</keyword>
<dbReference type="OrthoDB" id="4961382at2759"/>
<gene>
    <name evidence="10" type="ORF">E4U43_001042</name>
</gene>
<dbReference type="GO" id="GO:0008250">
    <property type="term" value="C:oligosaccharyltransferase complex"/>
    <property type="evidence" value="ECO:0007669"/>
    <property type="project" value="TreeGrafter"/>
</dbReference>
<dbReference type="InterPro" id="IPR018943">
    <property type="entry name" value="Oligosaccaryltransferase"/>
</dbReference>
<evidence type="ECO:0000256" key="3">
    <source>
        <dbReference type="ARBA" id="ARBA00017662"/>
    </source>
</evidence>
<evidence type="ECO:0000256" key="5">
    <source>
        <dbReference type="ARBA" id="ARBA00022824"/>
    </source>
</evidence>
<dbReference type="GO" id="GO:0018279">
    <property type="term" value="P:protein N-linked glycosylation via asparagine"/>
    <property type="evidence" value="ECO:0007669"/>
    <property type="project" value="TreeGrafter"/>
</dbReference>
<dbReference type="EMBL" id="SRPW01001322">
    <property type="protein sequence ID" value="KAG6002815.1"/>
    <property type="molecule type" value="Genomic_DNA"/>
</dbReference>
<sequence>MGNVPNSNVAEEKESSTVIPSLLCHLALKAVGTVGPSDGSRVTAGRQVSSAVQSRSRLLLRNPLLPQSTVIMITDRDLFTLAVFFGIVSMLLIVVYHLMETNALPDAAGAKKADHAKAS</sequence>
<evidence type="ECO:0000313" key="11">
    <source>
        <dbReference type="Proteomes" id="UP000748025"/>
    </source>
</evidence>
<proteinExistence type="inferred from homology"/>
<evidence type="ECO:0000256" key="6">
    <source>
        <dbReference type="ARBA" id="ARBA00022968"/>
    </source>
</evidence>
<keyword evidence="8 9" id="KW-0472">Membrane</keyword>
<dbReference type="AlphaFoldDB" id="A0A9P7N8Z5"/>
<protein>
    <recommendedName>
        <fullName evidence="3">Dolichyl-diphosphooligosaccharide--protein glycosyltransferase subunit 4</fullName>
    </recommendedName>
</protein>
<evidence type="ECO:0000256" key="8">
    <source>
        <dbReference type="ARBA" id="ARBA00023136"/>
    </source>
</evidence>
<dbReference type="Pfam" id="PF10215">
    <property type="entry name" value="Ost4"/>
    <property type="match status" value="1"/>
</dbReference>
<dbReference type="PANTHER" id="PTHR48164">
    <property type="entry name" value="DOLICHYL-DIPHOSPHOOLIGOSACCHARIDE--PROTEIN GLYCOSYLTRANSFERASE SUBUNIT 4"/>
    <property type="match status" value="1"/>
</dbReference>
<dbReference type="InterPro" id="IPR051307">
    <property type="entry name" value="OST4"/>
</dbReference>
<dbReference type="InterPro" id="IPR036330">
    <property type="entry name" value="Ost4p_sf"/>
</dbReference>
<evidence type="ECO:0000256" key="2">
    <source>
        <dbReference type="ARBA" id="ARBA00007685"/>
    </source>
</evidence>
<comment type="subcellular location">
    <subcellularLocation>
        <location evidence="1">Endoplasmic reticulum membrane</location>
        <topology evidence="1">Single-pass type III membrane protein</topology>
    </subcellularLocation>
</comment>
<organism evidence="10 11">
    <name type="scientific">Claviceps pusilla</name>
    <dbReference type="NCBI Taxonomy" id="123648"/>
    <lineage>
        <taxon>Eukaryota</taxon>
        <taxon>Fungi</taxon>
        <taxon>Dikarya</taxon>
        <taxon>Ascomycota</taxon>
        <taxon>Pezizomycotina</taxon>
        <taxon>Sordariomycetes</taxon>
        <taxon>Hypocreomycetidae</taxon>
        <taxon>Hypocreales</taxon>
        <taxon>Clavicipitaceae</taxon>
        <taxon>Claviceps</taxon>
    </lineage>
</organism>
<evidence type="ECO:0000313" key="10">
    <source>
        <dbReference type="EMBL" id="KAG6002815.1"/>
    </source>
</evidence>
<evidence type="ECO:0000256" key="4">
    <source>
        <dbReference type="ARBA" id="ARBA00022692"/>
    </source>
</evidence>
<name>A0A9P7N8Z5_9HYPO</name>
<accession>A0A9P7N8Z5</accession>
<evidence type="ECO:0000256" key="9">
    <source>
        <dbReference type="SAM" id="Phobius"/>
    </source>
</evidence>
<keyword evidence="4 9" id="KW-0812">Transmembrane</keyword>
<evidence type="ECO:0000256" key="1">
    <source>
        <dbReference type="ARBA" id="ARBA00004643"/>
    </source>
</evidence>
<evidence type="ECO:0000256" key="7">
    <source>
        <dbReference type="ARBA" id="ARBA00022989"/>
    </source>
</evidence>
<comment type="similarity">
    <text evidence="2">Belongs to the OST4 family.</text>
</comment>